<dbReference type="RefSeq" id="WP_270155102.1">
    <property type="nucleotide sequence ID" value="NZ_JAPNNL010000039.1"/>
</dbReference>
<name>A0ABT4SAT8_9ACTN</name>
<accession>A0ABT4SAT8</accession>
<dbReference type="Gene3D" id="1.10.510.10">
    <property type="entry name" value="Transferase(Phosphotransferase) domain 1"/>
    <property type="match status" value="1"/>
</dbReference>
<keyword evidence="1" id="KW-0812">Transmembrane</keyword>
<dbReference type="EMBL" id="JAPNNL010000039">
    <property type="protein sequence ID" value="MDA0634294.1"/>
    <property type="molecule type" value="Genomic_DNA"/>
</dbReference>
<keyword evidence="1" id="KW-1133">Transmembrane helix</keyword>
<protein>
    <submittedName>
        <fullName evidence="3">Protein kinase</fullName>
    </submittedName>
</protein>
<dbReference type="Proteomes" id="UP001144036">
    <property type="component" value="Unassembled WGS sequence"/>
</dbReference>
<sequence length="718" mass="79671">MNAAQSQEFTALLLAELSGRHTRATTQRLLDFPDEGVMVAGTQAFLRDILDHIAEFEFENGAGSTFAASCHRAVLRLTSRQDTSATMLTGLVALVSLNVSLLDRRFQSPDADEQARTDEQCASYFRTTLIGRSIELVYAPEGAVERRFWAELDFSSLRYHKAGTTSFILTGVRKEPDNEAGHRTRIVVKCVLFPWNKVAAIARSTDEYAMVYGDGEMSRLVVQPIASSGMWVLMPFQEGRTLGEYLTEARAEGRLTTMADRIGEAERLAARLTAALHDLARSRPVDDADPRRQHLDLSPNNVIVDEHGGQIRFIDLGFNHLYSRQVGVSEHDDAVYIAPEIKNHRTTSPTADVYSLGIILTEVLAGAPPRDGRTPEEIWTASPILAQALEDLIEERSENRLLQLPSSAGPSFAELGRHLQVRFDLVKQEPVSGKRRAEYLWALAAPTSREFGTQFKQWWVWRRRDEGGGTHDRYLLFFSALSTLAWWFIAAKTALLKIDDLVTGELTLPSSHMELYANVIAFSQGLVAAKFYQTMLARLTVRGIPGFRARCTEVMMRSMAVVAVPTTILSTFSEATYWVWPWTCAAAALAVALCNYLVYSTARDLLKKGESVLSTTPEAGKRFARGYEQWWWTMLLYALVIMVIGAGVQMSALHDIGAYVFILVAVTLGVHYGSKCAAAGPAIRGSIARGFSAGHRVELVNRREVQRAKTRTVVGVAT</sequence>
<keyword evidence="3" id="KW-0808">Transferase</keyword>
<evidence type="ECO:0000256" key="1">
    <source>
        <dbReference type="SAM" id="Phobius"/>
    </source>
</evidence>
<dbReference type="SMART" id="SM00220">
    <property type="entry name" value="S_TKc"/>
    <property type="match status" value="1"/>
</dbReference>
<proteinExistence type="predicted"/>
<dbReference type="SUPFAM" id="SSF56112">
    <property type="entry name" value="Protein kinase-like (PK-like)"/>
    <property type="match status" value="1"/>
</dbReference>
<dbReference type="PROSITE" id="PS50011">
    <property type="entry name" value="PROTEIN_KINASE_DOM"/>
    <property type="match status" value="1"/>
</dbReference>
<dbReference type="PANTHER" id="PTHR44329">
    <property type="entry name" value="SERINE/THREONINE-PROTEIN KINASE TNNI3K-RELATED"/>
    <property type="match status" value="1"/>
</dbReference>
<reference evidence="3" key="1">
    <citation type="submission" date="2022-11" db="EMBL/GenBank/DDBJ databases">
        <title>Nonomuraea corallina sp. nov., a new species of the genus Nonomuraea isolated from sea side sediment in Thai sea.</title>
        <authorList>
            <person name="Ngamcharungchit C."/>
            <person name="Matsumoto A."/>
            <person name="Suriyachadkun C."/>
            <person name="Panbangred W."/>
            <person name="Inahashi Y."/>
            <person name="Intra B."/>
        </authorList>
    </citation>
    <scope>NUCLEOTIDE SEQUENCE</scope>
    <source>
        <strain evidence="3">MCN248</strain>
    </source>
</reference>
<feature type="transmembrane region" description="Helical" evidence="1">
    <location>
        <begin position="579"/>
        <end position="599"/>
    </location>
</feature>
<feature type="transmembrane region" description="Helical" evidence="1">
    <location>
        <begin position="656"/>
        <end position="674"/>
    </location>
</feature>
<feature type="transmembrane region" description="Helical" evidence="1">
    <location>
        <begin position="630"/>
        <end position="650"/>
    </location>
</feature>
<evidence type="ECO:0000313" key="3">
    <source>
        <dbReference type="EMBL" id="MDA0634294.1"/>
    </source>
</evidence>
<keyword evidence="4" id="KW-1185">Reference proteome</keyword>
<evidence type="ECO:0000313" key="4">
    <source>
        <dbReference type="Proteomes" id="UP001144036"/>
    </source>
</evidence>
<gene>
    <name evidence="3" type="ORF">OUY22_12790</name>
</gene>
<keyword evidence="1" id="KW-0472">Membrane</keyword>
<feature type="domain" description="Protein kinase" evidence="2">
    <location>
        <begin position="154"/>
        <end position="421"/>
    </location>
</feature>
<evidence type="ECO:0000259" key="2">
    <source>
        <dbReference type="PROSITE" id="PS50011"/>
    </source>
</evidence>
<dbReference type="PANTHER" id="PTHR44329:SF11">
    <property type="entry name" value="OS09G0443600 PROTEIN"/>
    <property type="match status" value="1"/>
</dbReference>
<keyword evidence="3" id="KW-0418">Kinase</keyword>
<dbReference type="InterPro" id="IPR011009">
    <property type="entry name" value="Kinase-like_dom_sf"/>
</dbReference>
<organism evidence="3 4">
    <name type="scientific">Nonomuraea corallina</name>
    <dbReference type="NCBI Taxonomy" id="2989783"/>
    <lineage>
        <taxon>Bacteria</taxon>
        <taxon>Bacillati</taxon>
        <taxon>Actinomycetota</taxon>
        <taxon>Actinomycetes</taxon>
        <taxon>Streptosporangiales</taxon>
        <taxon>Streptosporangiaceae</taxon>
        <taxon>Nonomuraea</taxon>
    </lineage>
</organism>
<dbReference type="Pfam" id="PF00069">
    <property type="entry name" value="Pkinase"/>
    <property type="match status" value="1"/>
</dbReference>
<dbReference type="GO" id="GO:0016301">
    <property type="term" value="F:kinase activity"/>
    <property type="evidence" value="ECO:0007669"/>
    <property type="project" value="UniProtKB-KW"/>
</dbReference>
<comment type="caution">
    <text evidence="3">The sequence shown here is derived from an EMBL/GenBank/DDBJ whole genome shotgun (WGS) entry which is preliminary data.</text>
</comment>
<dbReference type="InterPro" id="IPR051681">
    <property type="entry name" value="Ser/Thr_Kinases-Pseudokinases"/>
</dbReference>
<dbReference type="InterPro" id="IPR000719">
    <property type="entry name" value="Prot_kinase_dom"/>
</dbReference>